<organism evidence="4 5">
    <name type="scientific">Letharia lupina</name>
    <dbReference type="NCBI Taxonomy" id="560253"/>
    <lineage>
        <taxon>Eukaryota</taxon>
        <taxon>Fungi</taxon>
        <taxon>Dikarya</taxon>
        <taxon>Ascomycota</taxon>
        <taxon>Pezizomycotina</taxon>
        <taxon>Lecanoromycetes</taxon>
        <taxon>OSLEUM clade</taxon>
        <taxon>Lecanoromycetidae</taxon>
        <taxon>Lecanorales</taxon>
        <taxon>Lecanorineae</taxon>
        <taxon>Parmeliaceae</taxon>
        <taxon>Letharia</taxon>
    </lineage>
</organism>
<feature type="repeat" description="ANK" evidence="3">
    <location>
        <begin position="350"/>
        <end position="383"/>
    </location>
</feature>
<dbReference type="PROSITE" id="PS50088">
    <property type="entry name" value="ANK_REPEAT"/>
    <property type="match status" value="5"/>
</dbReference>
<name>A0A8H6KZZ7_9LECA</name>
<comment type="caution">
    <text evidence="4">The sequence shown here is derived from an EMBL/GenBank/DDBJ whole genome shotgun (WGS) entry which is preliminary data.</text>
</comment>
<dbReference type="SMART" id="SM00248">
    <property type="entry name" value="ANK"/>
    <property type="match status" value="6"/>
</dbReference>
<gene>
    <name evidence="4" type="ORF">HO133_004770</name>
</gene>
<dbReference type="PANTHER" id="PTHR24173:SF74">
    <property type="entry name" value="ANKYRIN REPEAT DOMAIN-CONTAINING PROTEIN 16"/>
    <property type="match status" value="1"/>
</dbReference>
<evidence type="ECO:0000313" key="5">
    <source>
        <dbReference type="Proteomes" id="UP000593566"/>
    </source>
</evidence>
<dbReference type="Pfam" id="PF12796">
    <property type="entry name" value="Ank_2"/>
    <property type="match status" value="2"/>
</dbReference>
<dbReference type="Gene3D" id="1.25.40.20">
    <property type="entry name" value="Ankyrin repeat-containing domain"/>
    <property type="match status" value="2"/>
</dbReference>
<dbReference type="Pfam" id="PF13637">
    <property type="entry name" value="Ank_4"/>
    <property type="match status" value="1"/>
</dbReference>
<evidence type="ECO:0000256" key="3">
    <source>
        <dbReference type="PROSITE-ProRule" id="PRU00023"/>
    </source>
</evidence>
<dbReference type="PROSITE" id="PS50297">
    <property type="entry name" value="ANK_REP_REGION"/>
    <property type="match status" value="4"/>
</dbReference>
<evidence type="ECO:0000256" key="1">
    <source>
        <dbReference type="ARBA" id="ARBA00022737"/>
    </source>
</evidence>
<keyword evidence="2 3" id="KW-0040">ANK repeat</keyword>
<dbReference type="InterPro" id="IPR002110">
    <property type="entry name" value="Ankyrin_rpt"/>
</dbReference>
<evidence type="ECO:0000313" key="4">
    <source>
        <dbReference type="EMBL" id="KAF6230428.1"/>
    </source>
</evidence>
<keyword evidence="1" id="KW-0677">Repeat</keyword>
<dbReference type="SUPFAM" id="SSF48403">
    <property type="entry name" value="Ankyrin repeat"/>
    <property type="match status" value="2"/>
</dbReference>
<feature type="repeat" description="ANK" evidence="3">
    <location>
        <begin position="384"/>
        <end position="408"/>
    </location>
</feature>
<reference evidence="4 5" key="1">
    <citation type="journal article" date="2020" name="Genomics">
        <title>Complete, high-quality genomes from long-read metagenomic sequencing of two wolf lichen thalli reveals enigmatic genome architecture.</title>
        <authorList>
            <person name="McKenzie S.K."/>
            <person name="Walston R.F."/>
            <person name="Allen J.L."/>
        </authorList>
    </citation>
    <scope>NUCLEOTIDE SEQUENCE [LARGE SCALE GENOMIC DNA]</scope>
    <source>
        <strain evidence="4">WasteWater1</strain>
    </source>
</reference>
<dbReference type="EMBL" id="JACCJB010000002">
    <property type="protein sequence ID" value="KAF6230428.1"/>
    <property type="molecule type" value="Genomic_DNA"/>
</dbReference>
<sequence length="605" mass="68042">MYNESYQSPLAGTCLISTKSLATHRPDNFNNERLDSSNCRCHLLGHRRSCAGTSPPRSQFLRHFEHLPWRAVLWLGPVIEQRRNDDTCSCYRPLAFTVGYGFGFAMTVHRYCPFRIELAGSFQRKWKEPSLGFSTHWNLSLPRILPWESEIVRLALVGDADAVKTSLHTLFLTPFDVLPNGSTLLHLAASQDQFLLVEYLLRKGAKVNAKNDFGETPLHCAVSLSKDYRICQILLDNGADLDNEDAGGHTPLHTFFSPVVEQVLRYHGSYLDFSQQDNRGRNLLHYLAWSSKTTGDLFGLYHKSSKVNLHIADAEGKSMLHFAAQRGNRAIIEYICDSVLSFNINSRDIYGNTVIHYAVESKRASSIIPMLVTQGADIWARNLHGQTALHLAARLGRLSTVQALLAHGPTNLLRVKDIYGMTPIHTAAQHKADTVLSCLTAVQQPRDLVPENTDDETVASGIDLDGSDKIPALVTRSQDYALPSRFRNGDSRSTAADSMGWTRPLSKSSFGNPQAYWCIPKQMDEADDFSVLKDKASRRTRTGARTFLMFFVLPKLSRCPSSYSVVKSFVEKKRELRRSKEEAAEDRSKMNGIRRTDLSRMFRSI</sequence>
<keyword evidence="5" id="KW-1185">Reference proteome</keyword>
<dbReference type="AlphaFoldDB" id="A0A8H6KZZ7"/>
<dbReference type="Proteomes" id="UP000593566">
    <property type="component" value="Unassembled WGS sequence"/>
</dbReference>
<dbReference type="PANTHER" id="PTHR24173">
    <property type="entry name" value="ANKYRIN REPEAT CONTAINING"/>
    <property type="match status" value="1"/>
</dbReference>
<dbReference type="RefSeq" id="XP_037157685.1">
    <property type="nucleotide sequence ID" value="XM_037295684.1"/>
</dbReference>
<accession>A0A8H6KZZ7</accession>
<dbReference type="GeneID" id="59333176"/>
<protein>
    <submittedName>
        <fullName evidence="4">Uncharacterized protein</fullName>
    </submittedName>
</protein>
<feature type="repeat" description="ANK" evidence="3">
    <location>
        <begin position="213"/>
        <end position="246"/>
    </location>
</feature>
<feature type="repeat" description="ANK" evidence="3">
    <location>
        <begin position="180"/>
        <end position="212"/>
    </location>
</feature>
<feature type="repeat" description="ANK" evidence="3">
    <location>
        <begin position="315"/>
        <end position="347"/>
    </location>
</feature>
<evidence type="ECO:0000256" key="2">
    <source>
        <dbReference type="ARBA" id="ARBA00023043"/>
    </source>
</evidence>
<dbReference type="InterPro" id="IPR036770">
    <property type="entry name" value="Ankyrin_rpt-contain_sf"/>
</dbReference>
<proteinExistence type="predicted"/>